<feature type="non-terminal residue" evidence="2">
    <location>
        <position position="1"/>
    </location>
</feature>
<protein>
    <submittedName>
        <fullName evidence="2">Uncharacterized protein</fullName>
    </submittedName>
</protein>
<feature type="compositionally biased region" description="Acidic residues" evidence="1">
    <location>
        <begin position="1"/>
        <end position="28"/>
    </location>
</feature>
<evidence type="ECO:0000313" key="2">
    <source>
        <dbReference type="EMBL" id="GFD51979.1"/>
    </source>
</evidence>
<accession>A0A699WXT5</accession>
<evidence type="ECO:0000256" key="1">
    <source>
        <dbReference type="SAM" id="MobiDB-lite"/>
    </source>
</evidence>
<feature type="region of interest" description="Disordered" evidence="1">
    <location>
        <begin position="1"/>
        <end position="78"/>
    </location>
</feature>
<feature type="compositionally biased region" description="Basic and acidic residues" evidence="1">
    <location>
        <begin position="29"/>
        <end position="42"/>
    </location>
</feature>
<proteinExistence type="predicted"/>
<name>A0A699WXT5_TANCI</name>
<dbReference type="AlphaFoldDB" id="A0A699WXT5"/>
<organism evidence="2">
    <name type="scientific">Tanacetum cinerariifolium</name>
    <name type="common">Dalmatian daisy</name>
    <name type="synonym">Chrysanthemum cinerariifolium</name>
    <dbReference type="NCBI Taxonomy" id="118510"/>
    <lineage>
        <taxon>Eukaryota</taxon>
        <taxon>Viridiplantae</taxon>
        <taxon>Streptophyta</taxon>
        <taxon>Embryophyta</taxon>
        <taxon>Tracheophyta</taxon>
        <taxon>Spermatophyta</taxon>
        <taxon>Magnoliopsida</taxon>
        <taxon>eudicotyledons</taxon>
        <taxon>Gunneridae</taxon>
        <taxon>Pentapetalae</taxon>
        <taxon>asterids</taxon>
        <taxon>campanulids</taxon>
        <taxon>Asterales</taxon>
        <taxon>Asteraceae</taxon>
        <taxon>Asteroideae</taxon>
        <taxon>Anthemideae</taxon>
        <taxon>Anthemidinae</taxon>
        <taxon>Tanacetum</taxon>
    </lineage>
</organism>
<dbReference type="EMBL" id="BKCJ011776619">
    <property type="protein sequence ID" value="GFD51979.1"/>
    <property type="molecule type" value="Genomic_DNA"/>
</dbReference>
<gene>
    <name evidence="2" type="ORF">Tci_923948</name>
</gene>
<feature type="compositionally biased region" description="Acidic residues" evidence="1">
    <location>
        <begin position="60"/>
        <end position="69"/>
    </location>
</feature>
<reference evidence="2" key="1">
    <citation type="journal article" date="2019" name="Sci. Rep.">
        <title>Draft genome of Tanacetum cinerariifolium, the natural source of mosquito coil.</title>
        <authorList>
            <person name="Yamashiro T."/>
            <person name="Shiraishi A."/>
            <person name="Satake H."/>
            <person name="Nakayama K."/>
        </authorList>
    </citation>
    <scope>NUCLEOTIDE SEQUENCE</scope>
</reference>
<sequence>NYDDQDEGDDDDDQDKGNDDDQDSDEEGKEFIHPKLSIHGEEETKDEESFDPIAKMLEKSDDEGNDEENLGLNVSREE</sequence>
<comment type="caution">
    <text evidence="2">The sequence shown here is derived from an EMBL/GenBank/DDBJ whole genome shotgun (WGS) entry which is preliminary data.</text>
</comment>